<dbReference type="NCBIfam" id="TIGR03453">
    <property type="entry name" value="partition_RepA"/>
    <property type="match status" value="1"/>
</dbReference>
<name>V5REX3_9HYPH</name>
<dbReference type="InterPro" id="IPR050678">
    <property type="entry name" value="DNA_Partitioning_ATPase"/>
</dbReference>
<gene>
    <name evidence="2" type="primary">repA</name>
    <name evidence="3" type="ORF">LPU83_pLPU83a_0001</name>
</gene>
<dbReference type="HOGENOM" id="CLU_037612_9_0_5"/>
<dbReference type="PATRIC" id="fig|348824.6.peg.4508"/>
<dbReference type="SUPFAM" id="SSF52540">
    <property type="entry name" value="P-loop containing nucleoside triphosphate hydrolases"/>
    <property type="match status" value="1"/>
</dbReference>
<dbReference type="EMBL" id="HG916853">
    <property type="protein sequence ID" value="CDM59842.1"/>
    <property type="molecule type" value="Genomic_DNA"/>
</dbReference>
<dbReference type="eggNOG" id="COG1192">
    <property type="taxonomic scope" value="Bacteria"/>
</dbReference>
<reference evidence="2" key="3">
    <citation type="journal article" date="2014" name="FEMS Microbiol. Ecol.">
        <title>Rhizobial plasmid pLPU83a is able to switch between different transfer machineries depending on its genomic background.</title>
        <authorList>
            <person name="Torres Tejerizo G."/>
            <person name="Pistorio M."/>
            <person name="Althabegoiti M.J."/>
            <person name="Cervantes L."/>
            <person name="Wibberg D."/>
            <person name="Schluter A."/>
            <person name="Puhler A."/>
            <person name="Lagares A."/>
            <person name="Romero D."/>
            <person name="Brom S."/>
        </authorList>
    </citation>
    <scope>NUCLEOTIDE SEQUENCE</scope>
    <source>
        <strain evidence="2">LPU83</strain>
        <plasmid evidence="2">pLPU83a</plasmid>
    </source>
</reference>
<dbReference type="KEGG" id="rhl:LPU83_pLPU83a_0001"/>
<geneLocation type="plasmid" evidence="2 4">
    <name>pLPU83a</name>
</geneLocation>
<dbReference type="Pfam" id="PF13614">
    <property type="entry name" value="AAA_31"/>
    <property type="match status" value="1"/>
</dbReference>
<dbReference type="InterPro" id="IPR025669">
    <property type="entry name" value="AAA_dom"/>
</dbReference>
<dbReference type="NCBIfam" id="NF010443">
    <property type="entry name" value="PRK13869.1"/>
    <property type="match status" value="1"/>
</dbReference>
<reference evidence="3 4" key="2">
    <citation type="submission" date="2013-11" db="EMBL/GenBank/DDBJ databases">
        <title>Draft genome sequence of the broad-host-range Rhizobium sp. LPU83 strain, a member of the low-genetic diversity Oregon-like Rhizobium sp. group.</title>
        <authorList>
            <person name="Wibberg D."/>
            <person name="Puehler A."/>
            <person name="Schlueter A."/>
        </authorList>
    </citation>
    <scope>NUCLEOTIDE SEQUENCE [LARGE SCALE GENOMIC DNA]</scope>
    <source>
        <strain evidence="3 4">LPU83</strain>
        <plasmid evidence="3 4">pLPU83a</plasmid>
    </source>
</reference>
<sequence>MSCLIHGKKMYLRNLPCVREDVVENPAQLQKAIHKLIAAHARDLSGALHEHRVKLYPPEARKTLRSFSSIEAAKLIGVNDGYLRHLSIEGKGPQPEIGNNNRRSYSVETIQALREYLDENGKGDRRYSPRRSAREHLQVITAVNFKGGSGKTTTAAHLAQYLALNGYRVLAIDLDPQASMSALHGFQPEFDVGENETLYGAVRYDEERRPLKDVIKKTYFANLDLVPGNLELMEFEHDTAKVLSSNDRKNIFFTRMDDAIASVADDYDVVVVDCPPQLGFLTISALCAATAVLVTVHPQMLDVMSMCQFLLMTSELLSVVADAGGSMNYDWMRYLVTRYEPGDGPQNQMVSFMRTMFGDHVLNHPMLKSTAISDAGITKQTLYEVSRDQFTRATYDRAMESLDNVNSEIEQLIQSSWGRK</sequence>
<dbReference type="CDD" id="cd02042">
    <property type="entry name" value="ParAB_family"/>
    <property type="match status" value="1"/>
</dbReference>
<organism evidence="2">
    <name type="scientific">Rhizobium favelukesii</name>
    <dbReference type="NCBI Taxonomy" id="348824"/>
    <lineage>
        <taxon>Bacteria</taxon>
        <taxon>Pseudomonadati</taxon>
        <taxon>Pseudomonadota</taxon>
        <taxon>Alphaproteobacteria</taxon>
        <taxon>Hyphomicrobiales</taxon>
        <taxon>Rhizobiaceae</taxon>
        <taxon>Rhizobium/Agrobacterium group</taxon>
        <taxon>Rhizobium</taxon>
    </lineage>
</organism>
<dbReference type="AlphaFoldDB" id="V5REX3"/>
<dbReference type="PANTHER" id="PTHR13696">
    <property type="entry name" value="P-LOOP CONTAINING NUCLEOSIDE TRIPHOSPHATE HYDROLASE"/>
    <property type="match status" value="1"/>
</dbReference>
<keyword evidence="2" id="KW-0614">Plasmid</keyword>
<dbReference type="InterPro" id="IPR017818">
    <property type="entry name" value="Plasmid_partition_RepA"/>
</dbReference>
<reference evidence="2" key="1">
    <citation type="submission" date="2013-09" db="EMBL/GenBank/DDBJ databases">
        <authorList>
            <person name="Torres Tejerizo G.A."/>
            <person name="Pistorio M."/>
            <person name="Althabegoiti M.J."/>
            <person name="Cervantes L."/>
            <person name="Wibberg D."/>
            <person name="Schluter A."/>
            <person name="Puhler A."/>
            <person name="Lagares A."/>
            <person name="Romero D."/>
            <person name="Brom S."/>
        </authorList>
    </citation>
    <scope>NUCLEOTIDE SEQUENCE</scope>
    <source>
        <strain evidence="2">LPU83</strain>
        <plasmid evidence="2">pLPU83a</plasmid>
    </source>
</reference>
<feature type="domain" description="AAA" evidence="1">
    <location>
        <begin position="138"/>
        <end position="312"/>
    </location>
</feature>
<evidence type="ECO:0000313" key="3">
    <source>
        <dbReference type="EMBL" id="CDM59842.1"/>
    </source>
</evidence>
<proteinExistence type="predicted"/>
<dbReference type="EMBL" id="KF647254">
    <property type="protein sequence ID" value="AHB33399.1"/>
    <property type="molecule type" value="Genomic_DNA"/>
</dbReference>
<dbReference type="InterPro" id="IPR027417">
    <property type="entry name" value="P-loop_NTPase"/>
</dbReference>
<dbReference type="Proteomes" id="UP000019443">
    <property type="component" value="Plasmid pLPU83a"/>
</dbReference>
<evidence type="ECO:0000313" key="4">
    <source>
        <dbReference type="Proteomes" id="UP000019443"/>
    </source>
</evidence>
<protein>
    <submittedName>
        <fullName evidence="2">RepA</fullName>
    </submittedName>
    <submittedName>
        <fullName evidence="3">Replication protein A</fullName>
    </submittedName>
</protein>
<dbReference type="PANTHER" id="PTHR13696:SF52">
    <property type="entry name" value="PARA FAMILY PROTEIN CT_582"/>
    <property type="match status" value="1"/>
</dbReference>
<accession>V5REX3</accession>
<keyword evidence="4" id="KW-1185">Reference proteome</keyword>
<evidence type="ECO:0000259" key="1">
    <source>
        <dbReference type="Pfam" id="PF13614"/>
    </source>
</evidence>
<dbReference type="Gene3D" id="3.40.50.300">
    <property type="entry name" value="P-loop containing nucleotide triphosphate hydrolases"/>
    <property type="match status" value="1"/>
</dbReference>
<evidence type="ECO:0000313" key="2">
    <source>
        <dbReference type="EMBL" id="AHB33399.1"/>
    </source>
</evidence>